<reference evidence="3" key="1">
    <citation type="journal article" date="2020" name="Stud. Mycol.">
        <title>101 Dothideomycetes genomes: a test case for predicting lifestyles and emergence of pathogens.</title>
        <authorList>
            <person name="Haridas S."/>
            <person name="Albert R."/>
            <person name="Binder M."/>
            <person name="Bloem J."/>
            <person name="Labutti K."/>
            <person name="Salamov A."/>
            <person name="Andreopoulos B."/>
            <person name="Baker S."/>
            <person name="Barry K."/>
            <person name="Bills G."/>
            <person name="Bluhm B."/>
            <person name="Cannon C."/>
            <person name="Castanera R."/>
            <person name="Culley D."/>
            <person name="Daum C."/>
            <person name="Ezra D."/>
            <person name="Gonzalez J."/>
            <person name="Henrissat B."/>
            <person name="Kuo A."/>
            <person name="Liang C."/>
            <person name="Lipzen A."/>
            <person name="Lutzoni F."/>
            <person name="Magnuson J."/>
            <person name="Mondo S."/>
            <person name="Nolan M."/>
            <person name="Ohm R."/>
            <person name="Pangilinan J."/>
            <person name="Park H.-J."/>
            <person name="Ramirez L."/>
            <person name="Alfaro M."/>
            <person name="Sun H."/>
            <person name="Tritt A."/>
            <person name="Yoshinaga Y."/>
            <person name="Zwiers L.-H."/>
            <person name="Turgeon B."/>
            <person name="Goodwin S."/>
            <person name="Spatafora J."/>
            <person name="Crous P."/>
            <person name="Grigoriev I."/>
        </authorList>
    </citation>
    <scope>NUCLEOTIDE SEQUENCE</scope>
    <source>
        <strain evidence="3">CBS 107.79</strain>
    </source>
</reference>
<dbReference type="EMBL" id="ML976673">
    <property type="protein sequence ID" value="KAF1974729.1"/>
    <property type="molecule type" value="Genomic_DNA"/>
</dbReference>
<feature type="region of interest" description="Disordered" evidence="1">
    <location>
        <begin position="65"/>
        <end position="91"/>
    </location>
</feature>
<dbReference type="OrthoDB" id="5431298at2759"/>
<evidence type="ECO:0000313" key="4">
    <source>
        <dbReference type="Proteomes" id="UP000800036"/>
    </source>
</evidence>
<proteinExistence type="predicted"/>
<evidence type="ECO:0000313" key="3">
    <source>
        <dbReference type="EMBL" id="KAF1974729.1"/>
    </source>
</evidence>
<gene>
    <name evidence="3" type="ORF">BU23DRAFT_89765</name>
</gene>
<keyword evidence="4" id="KW-1185">Reference proteome</keyword>
<evidence type="ECO:0000256" key="1">
    <source>
        <dbReference type="SAM" id="MobiDB-lite"/>
    </source>
</evidence>
<feature type="chain" id="PRO_5025332235" evidence="2">
    <location>
        <begin position="18"/>
        <end position="259"/>
    </location>
</feature>
<name>A0A6A5VEC7_9PLEO</name>
<dbReference type="AlphaFoldDB" id="A0A6A5VEC7"/>
<evidence type="ECO:0000256" key="2">
    <source>
        <dbReference type="SAM" id="SignalP"/>
    </source>
</evidence>
<feature type="compositionally biased region" description="Low complexity" evidence="1">
    <location>
        <begin position="65"/>
        <end position="89"/>
    </location>
</feature>
<accession>A0A6A5VEC7</accession>
<dbReference type="Proteomes" id="UP000800036">
    <property type="component" value="Unassembled WGS sequence"/>
</dbReference>
<keyword evidence="2" id="KW-0732">Signal</keyword>
<organism evidence="3 4">
    <name type="scientific">Bimuria novae-zelandiae CBS 107.79</name>
    <dbReference type="NCBI Taxonomy" id="1447943"/>
    <lineage>
        <taxon>Eukaryota</taxon>
        <taxon>Fungi</taxon>
        <taxon>Dikarya</taxon>
        <taxon>Ascomycota</taxon>
        <taxon>Pezizomycotina</taxon>
        <taxon>Dothideomycetes</taxon>
        <taxon>Pleosporomycetidae</taxon>
        <taxon>Pleosporales</taxon>
        <taxon>Massarineae</taxon>
        <taxon>Didymosphaeriaceae</taxon>
        <taxon>Bimuria</taxon>
    </lineage>
</organism>
<sequence>MSTKLFTLTSLLALTSALPSGLRSTLFERRAATTECDAGTWFYKCSNGYVGCFNYDPCSLPKLESTATTSPTVPSPTSSSSSTPTSEPPKIYEITKPRSYNIYHSEGQTNEEDKVPHVDLVKAENGTIVTSNAMIFDNVPAGAKNCRLNWRHSVGIEGDEFTVEELGQAFARPLTGFPTPPEKVSFNGLKKYQDTAAPWSQGLDFQNWPGLPAREHYGPSVPCGTQVAVEVKGSEEGVKANRVYITNTKTNGFYLSYSL</sequence>
<protein>
    <submittedName>
        <fullName evidence="3">Uncharacterized protein</fullName>
    </submittedName>
</protein>
<feature type="signal peptide" evidence="2">
    <location>
        <begin position="1"/>
        <end position="17"/>
    </location>
</feature>